<protein>
    <submittedName>
        <fullName evidence="2">Uncharacterized protein</fullName>
    </submittedName>
</protein>
<dbReference type="AlphaFoldDB" id="A0AAV4R5M2"/>
<organism evidence="2 3">
    <name type="scientific">Caerostris extrusa</name>
    <name type="common">Bark spider</name>
    <name type="synonym">Caerostris bankana</name>
    <dbReference type="NCBI Taxonomy" id="172846"/>
    <lineage>
        <taxon>Eukaryota</taxon>
        <taxon>Metazoa</taxon>
        <taxon>Ecdysozoa</taxon>
        <taxon>Arthropoda</taxon>
        <taxon>Chelicerata</taxon>
        <taxon>Arachnida</taxon>
        <taxon>Araneae</taxon>
        <taxon>Araneomorphae</taxon>
        <taxon>Entelegynae</taxon>
        <taxon>Araneoidea</taxon>
        <taxon>Araneidae</taxon>
        <taxon>Caerostris</taxon>
    </lineage>
</organism>
<evidence type="ECO:0000256" key="1">
    <source>
        <dbReference type="SAM" id="MobiDB-lite"/>
    </source>
</evidence>
<feature type="region of interest" description="Disordered" evidence="1">
    <location>
        <begin position="99"/>
        <end position="132"/>
    </location>
</feature>
<gene>
    <name evidence="2" type="ORF">CEXT_656371</name>
</gene>
<proteinExistence type="predicted"/>
<name>A0AAV4R5M2_CAEEX</name>
<dbReference type="EMBL" id="BPLR01007404">
    <property type="protein sequence ID" value="GIY16717.1"/>
    <property type="molecule type" value="Genomic_DNA"/>
</dbReference>
<comment type="caution">
    <text evidence="2">The sequence shown here is derived from an EMBL/GenBank/DDBJ whole genome shotgun (WGS) entry which is preliminary data.</text>
</comment>
<evidence type="ECO:0000313" key="2">
    <source>
        <dbReference type="EMBL" id="GIY16717.1"/>
    </source>
</evidence>
<keyword evidence="3" id="KW-1185">Reference proteome</keyword>
<dbReference type="Proteomes" id="UP001054945">
    <property type="component" value="Unassembled WGS sequence"/>
</dbReference>
<reference evidence="2 3" key="1">
    <citation type="submission" date="2021-06" db="EMBL/GenBank/DDBJ databases">
        <title>Caerostris extrusa draft genome.</title>
        <authorList>
            <person name="Kono N."/>
            <person name="Arakawa K."/>
        </authorList>
    </citation>
    <scope>NUCLEOTIDE SEQUENCE [LARGE SCALE GENOMIC DNA]</scope>
</reference>
<evidence type="ECO:0000313" key="3">
    <source>
        <dbReference type="Proteomes" id="UP001054945"/>
    </source>
</evidence>
<sequence length="301" mass="33514">MNLTVRRQLSVGQEMDLPNNIGEIISIALEQYNELVNLTDTRDLKSAAKQAFRKKATALLKKITHQSNLIAQMEGAVQELRNTPRVCKHAELNTAPKETAKTDKSTFASIAKRNTPPPKKNNTALNTSKKQHLAVIKPKDVTSNSADTKSFIKKSIDITQVKVGVKKVANIKKGGILIETVNEADLEKLLKELEQNDSIKEKYKVGKPEKGTHSSSASECLRKQKKRLCQKSIKHHCKKIAAKSRLSTPIKVNVESIGSLKQPLAFTKRNMDVGLIWMLGVGLKTLLHKKKTDRPLTEICQ</sequence>
<accession>A0AAV4R5M2</accession>